<reference evidence="2" key="1">
    <citation type="journal article" date="2023" name="G3 (Bethesda)">
        <title>Whole genome assembly and annotation of the endangered Caribbean coral Acropora cervicornis.</title>
        <authorList>
            <person name="Selwyn J.D."/>
            <person name="Vollmer S.V."/>
        </authorList>
    </citation>
    <scope>NUCLEOTIDE SEQUENCE</scope>
    <source>
        <strain evidence="2">K2</strain>
    </source>
</reference>
<gene>
    <name evidence="2" type="ORF">P5673_018629</name>
</gene>
<keyword evidence="3" id="KW-1185">Reference proteome</keyword>
<evidence type="ECO:0000256" key="1">
    <source>
        <dbReference type="SAM" id="MobiDB-lite"/>
    </source>
</evidence>
<comment type="caution">
    <text evidence="2">The sequence shown here is derived from an EMBL/GenBank/DDBJ whole genome shotgun (WGS) entry which is preliminary data.</text>
</comment>
<organism evidence="2 3">
    <name type="scientific">Acropora cervicornis</name>
    <name type="common">Staghorn coral</name>
    <dbReference type="NCBI Taxonomy" id="6130"/>
    <lineage>
        <taxon>Eukaryota</taxon>
        <taxon>Metazoa</taxon>
        <taxon>Cnidaria</taxon>
        <taxon>Anthozoa</taxon>
        <taxon>Hexacorallia</taxon>
        <taxon>Scleractinia</taxon>
        <taxon>Astrocoeniina</taxon>
        <taxon>Acroporidae</taxon>
        <taxon>Acropora</taxon>
    </lineage>
</organism>
<evidence type="ECO:0000313" key="3">
    <source>
        <dbReference type="Proteomes" id="UP001249851"/>
    </source>
</evidence>
<accession>A0AAD9QCW4</accession>
<reference evidence="2" key="2">
    <citation type="journal article" date="2023" name="Science">
        <title>Genomic signatures of disease resistance in endangered staghorn corals.</title>
        <authorList>
            <person name="Vollmer S.V."/>
            <person name="Selwyn J.D."/>
            <person name="Despard B.A."/>
            <person name="Roesel C.L."/>
        </authorList>
    </citation>
    <scope>NUCLEOTIDE SEQUENCE</scope>
    <source>
        <strain evidence="2">K2</strain>
    </source>
</reference>
<dbReference type="EMBL" id="JARQWQ010000042">
    <property type="protein sequence ID" value="KAK2559001.1"/>
    <property type="molecule type" value="Genomic_DNA"/>
</dbReference>
<protein>
    <submittedName>
        <fullName evidence="2">Uncharacterized protein</fullName>
    </submittedName>
</protein>
<proteinExistence type="predicted"/>
<dbReference type="Proteomes" id="UP001249851">
    <property type="component" value="Unassembled WGS sequence"/>
</dbReference>
<evidence type="ECO:0000313" key="2">
    <source>
        <dbReference type="EMBL" id="KAK2559001.1"/>
    </source>
</evidence>
<feature type="region of interest" description="Disordered" evidence="1">
    <location>
        <begin position="60"/>
        <end position="112"/>
    </location>
</feature>
<dbReference type="AlphaFoldDB" id="A0AAD9QCW4"/>
<sequence length="230" mass="25860">MPTLSRATSAIIMQQEEEKGIFCHSKTFVHSLLETFLKKELLKLQTKGKEVWIHQSMHGFEKKGKSKAQKPPSPSLSSSVSSSDEEPSPPKKSGQKGKAPELKLPDEDLSPQPDHPVLLRVCIHHFPRQRLCPYGEIKEGTAYSVMLEKATSISCEYVVRPAVTLSEKAETISSNVTILKDSIRNIDESKIVREVEKMYEAVKMFNTWSELTVTNSHVHQLLKYAITDNG</sequence>
<name>A0AAD9QCW4_ACRCE</name>